<evidence type="ECO:0000313" key="2">
    <source>
        <dbReference type="EMBL" id="JAC30324.1"/>
    </source>
</evidence>
<protein>
    <submittedName>
        <fullName evidence="2">Putative secreted protein</fullName>
    </submittedName>
</protein>
<dbReference type="EMBL" id="GBBM01005094">
    <property type="protein sequence ID" value="JAC30324.1"/>
    <property type="molecule type" value="mRNA"/>
</dbReference>
<accession>A0A023G985</accession>
<feature type="chain" id="PRO_5001521775" evidence="1">
    <location>
        <begin position="28"/>
        <end position="68"/>
    </location>
</feature>
<sequence length="68" mass="7715">MQSKLVYALVFVLSVQTLMISVNACFANPPQRGQYDPPCVGTRCSWGGRCADRCECRGRNWWCNGYCF</sequence>
<organism evidence="2">
    <name type="scientific">Amblyomma triste</name>
    <name type="common">Neotropical tick</name>
    <dbReference type="NCBI Taxonomy" id="251400"/>
    <lineage>
        <taxon>Eukaryota</taxon>
        <taxon>Metazoa</taxon>
        <taxon>Ecdysozoa</taxon>
        <taxon>Arthropoda</taxon>
        <taxon>Chelicerata</taxon>
        <taxon>Arachnida</taxon>
        <taxon>Acari</taxon>
        <taxon>Parasitiformes</taxon>
        <taxon>Ixodida</taxon>
        <taxon>Ixodoidea</taxon>
        <taxon>Ixodidae</taxon>
        <taxon>Amblyomminae</taxon>
        <taxon>Amblyomma</taxon>
    </lineage>
</organism>
<reference evidence="2" key="1">
    <citation type="submission" date="2014-03" db="EMBL/GenBank/DDBJ databases">
        <title>The sialotranscriptome of Amblyomma triste, Amblyomma parvum and Amblyomma cajennense ticks, uncovered by 454-based RNA-seq.</title>
        <authorList>
            <person name="Garcia G.R."/>
            <person name="Gardinassi L.G."/>
            <person name="Ribeiro J.M."/>
            <person name="Anatriello E."/>
            <person name="Ferreira B.R."/>
            <person name="Moreira H.N."/>
            <person name="Mafra C."/>
            <person name="Olegario M.M."/>
            <person name="Szabo P.J."/>
            <person name="Miranda-Santos I.K."/>
            <person name="Maruyama S.R."/>
        </authorList>
    </citation>
    <scope>NUCLEOTIDE SEQUENCE</scope>
    <source>
        <strain evidence="2">Mato Grasso do Sul</strain>
        <tissue evidence="2">Salivary glands</tissue>
    </source>
</reference>
<proteinExistence type="evidence at transcript level"/>
<dbReference type="AlphaFoldDB" id="A0A023G985"/>
<name>A0A023G985_AMBTT</name>
<keyword evidence="1" id="KW-0732">Signal</keyword>
<feature type="signal peptide" evidence="1">
    <location>
        <begin position="1"/>
        <end position="27"/>
    </location>
</feature>
<evidence type="ECO:0000256" key="1">
    <source>
        <dbReference type="SAM" id="SignalP"/>
    </source>
</evidence>